<evidence type="ECO:0000313" key="2">
    <source>
        <dbReference type="EMBL" id="CAG5037017.1"/>
    </source>
</evidence>
<proteinExistence type="predicted"/>
<sequence length="114" mass="13635">MVADREAKKKENERKRMNIDDDEMKDDGNAGLFDGDKDSLNFNWSPMDTFRGEREVFLPKKTGPMRPSRSSYEAFRQYWDDDIISYITTETNRYAAELCRTSVLRRKVRYPMRY</sequence>
<dbReference type="AlphaFoldDB" id="A0A8S3XTR1"/>
<organism evidence="2 3">
    <name type="scientific">Parnassius apollo</name>
    <name type="common">Apollo butterfly</name>
    <name type="synonym">Papilio apollo</name>
    <dbReference type="NCBI Taxonomy" id="110799"/>
    <lineage>
        <taxon>Eukaryota</taxon>
        <taxon>Metazoa</taxon>
        <taxon>Ecdysozoa</taxon>
        <taxon>Arthropoda</taxon>
        <taxon>Hexapoda</taxon>
        <taxon>Insecta</taxon>
        <taxon>Pterygota</taxon>
        <taxon>Neoptera</taxon>
        <taxon>Endopterygota</taxon>
        <taxon>Lepidoptera</taxon>
        <taxon>Glossata</taxon>
        <taxon>Ditrysia</taxon>
        <taxon>Papilionoidea</taxon>
        <taxon>Papilionidae</taxon>
        <taxon>Parnassiinae</taxon>
        <taxon>Parnassini</taxon>
        <taxon>Parnassius</taxon>
        <taxon>Parnassius</taxon>
    </lineage>
</organism>
<dbReference type="OrthoDB" id="123207at2759"/>
<reference evidence="2" key="1">
    <citation type="submission" date="2021-04" db="EMBL/GenBank/DDBJ databases">
        <authorList>
            <person name="Tunstrom K."/>
        </authorList>
    </citation>
    <scope>NUCLEOTIDE SEQUENCE</scope>
</reference>
<gene>
    <name evidence="2" type="ORF">PAPOLLO_LOCUS20987</name>
</gene>
<evidence type="ECO:0000256" key="1">
    <source>
        <dbReference type="SAM" id="MobiDB-lite"/>
    </source>
</evidence>
<evidence type="ECO:0000313" key="3">
    <source>
        <dbReference type="Proteomes" id="UP000691718"/>
    </source>
</evidence>
<dbReference type="Proteomes" id="UP000691718">
    <property type="component" value="Unassembled WGS sequence"/>
</dbReference>
<keyword evidence="3" id="KW-1185">Reference proteome</keyword>
<dbReference type="EMBL" id="CAJQZP010001297">
    <property type="protein sequence ID" value="CAG5037017.1"/>
    <property type="molecule type" value="Genomic_DNA"/>
</dbReference>
<accession>A0A8S3XTR1</accession>
<feature type="compositionally biased region" description="Basic and acidic residues" evidence="1">
    <location>
        <begin position="1"/>
        <end position="19"/>
    </location>
</feature>
<name>A0A8S3XTR1_PARAO</name>
<feature type="region of interest" description="Disordered" evidence="1">
    <location>
        <begin position="1"/>
        <end position="32"/>
    </location>
</feature>
<comment type="caution">
    <text evidence="2">The sequence shown here is derived from an EMBL/GenBank/DDBJ whole genome shotgun (WGS) entry which is preliminary data.</text>
</comment>
<protein>
    <submittedName>
        <fullName evidence="2">(apollo) hypothetical protein</fullName>
    </submittedName>
</protein>